<dbReference type="AlphaFoldDB" id="A0A1G1VAJ7"/>
<proteinExistence type="predicted"/>
<dbReference type="Proteomes" id="UP000178272">
    <property type="component" value="Unassembled WGS sequence"/>
</dbReference>
<dbReference type="EMBL" id="MHCA01000018">
    <property type="protein sequence ID" value="OGY12393.1"/>
    <property type="molecule type" value="Genomic_DNA"/>
</dbReference>
<gene>
    <name evidence="1" type="ORF">A3F61_03790</name>
</gene>
<sequence length="218" mass="24271">MSTERYINEIKGKGLSIFIPESVFTPKEGQILGAENIKLGGRYLNRVKEGSLQQITVVKAPFNEDGETWVVAIVDLASAKYICKISLADRGVIPYPGELMNAFHYLTLDESAVPDRESEIKKKIYEHNLREAAVLVLAGAVEAEDPSKRLACLKTFALLLDRAKLKLEHFELNMTDIIAIANVAYQQPDGSRQLAQAIHFMASDALSLFPQDELHPIF</sequence>
<evidence type="ECO:0000313" key="2">
    <source>
        <dbReference type="Proteomes" id="UP000178272"/>
    </source>
</evidence>
<dbReference type="STRING" id="1797517.A3F61_03790"/>
<evidence type="ECO:0000313" key="1">
    <source>
        <dbReference type="EMBL" id="OGY12393.1"/>
    </source>
</evidence>
<name>A0A1G1VAJ7_9BACT</name>
<organism evidence="1 2">
    <name type="scientific">Candidatus Blackburnbacteria bacterium RIFCSPHIGHO2_12_FULL_41_13b</name>
    <dbReference type="NCBI Taxonomy" id="1797517"/>
    <lineage>
        <taxon>Bacteria</taxon>
        <taxon>Candidatus Blackburniibacteriota</taxon>
    </lineage>
</organism>
<comment type="caution">
    <text evidence="1">The sequence shown here is derived from an EMBL/GenBank/DDBJ whole genome shotgun (WGS) entry which is preliminary data.</text>
</comment>
<protein>
    <submittedName>
        <fullName evidence="1">Uncharacterized protein</fullName>
    </submittedName>
</protein>
<accession>A0A1G1VAJ7</accession>
<reference evidence="1 2" key="1">
    <citation type="journal article" date="2016" name="Nat. Commun.">
        <title>Thousands of microbial genomes shed light on interconnected biogeochemical processes in an aquifer system.</title>
        <authorList>
            <person name="Anantharaman K."/>
            <person name="Brown C.T."/>
            <person name="Hug L.A."/>
            <person name="Sharon I."/>
            <person name="Castelle C.J."/>
            <person name="Probst A.J."/>
            <person name="Thomas B.C."/>
            <person name="Singh A."/>
            <person name="Wilkins M.J."/>
            <person name="Karaoz U."/>
            <person name="Brodie E.L."/>
            <person name="Williams K.H."/>
            <person name="Hubbard S.S."/>
            <person name="Banfield J.F."/>
        </authorList>
    </citation>
    <scope>NUCLEOTIDE SEQUENCE [LARGE SCALE GENOMIC DNA]</scope>
</reference>